<evidence type="ECO:0000313" key="2">
    <source>
        <dbReference type="Proteomes" id="UP001596086"/>
    </source>
</evidence>
<dbReference type="RefSeq" id="WP_379777115.1">
    <property type="nucleotide sequence ID" value="NZ_JBHSMZ010000026.1"/>
</dbReference>
<dbReference type="Pfam" id="PF07963">
    <property type="entry name" value="N_methyl"/>
    <property type="match status" value="1"/>
</dbReference>
<gene>
    <name evidence="1" type="ORF">ACFPO9_26300</name>
</gene>
<comment type="caution">
    <text evidence="1">The sequence shown here is derived from an EMBL/GenBank/DDBJ whole genome shotgun (WGS) entry which is preliminary data.</text>
</comment>
<evidence type="ECO:0000313" key="1">
    <source>
        <dbReference type="EMBL" id="MFC5552043.1"/>
    </source>
</evidence>
<proteinExistence type="predicted"/>
<dbReference type="EMBL" id="JBHSMZ010000026">
    <property type="protein sequence ID" value="MFC5552043.1"/>
    <property type="molecule type" value="Genomic_DNA"/>
</dbReference>
<dbReference type="Proteomes" id="UP001596086">
    <property type="component" value="Unassembled WGS sequence"/>
</dbReference>
<reference evidence="2" key="1">
    <citation type="journal article" date="2019" name="Int. J. Syst. Evol. Microbiol.">
        <title>The Global Catalogue of Microorganisms (GCM) 10K type strain sequencing project: providing services to taxonomists for standard genome sequencing and annotation.</title>
        <authorList>
            <consortium name="The Broad Institute Genomics Platform"/>
            <consortium name="The Broad Institute Genome Sequencing Center for Infectious Disease"/>
            <person name="Wu L."/>
            <person name="Ma J."/>
        </authorList>
    </citation>
    <scope>NUCLEOTIDE SEQUENCE [LARGE SCALE GENOMIC DNA]</scope>
    <source>
        <strain evidence="2">CGMCC 4.5798</strain>
    </source>
</reference>
<protein>
    <submittedName>
        <fullName evidence="1">Prepilin-type N-terminal cleavage/methylation domain-containing protein</fullName>
    </submittedName>
</protein>
<accession>A0ABW0S4X8</accession>
<dbReference type="InterPro" id="IPR012902">
    <property type="entry name" value="N_methyl_site"/>
</dbReference>
<organism evidence="1 2">
    <name type="scientific">Massilia aerilata</name>
    <dbReference type="NCBI Taxonomy" id="453817"/>
    <lineage>
        <taxon>Bacteria</taxon>
        <taxon>Pseudomonadati</taxon>
        <taxon>Pseudomonadota</taxon>
        <taxon>Betaproteobacteria</taxon>
        <taxon>Burkholderiales</taxon>
        <taxon>Oxalobacteraceae</taxon>
        <taxon>Telluria group</taxon>
        <taxon>Massilia</taxon>
    </lineage>
</organism>
<name>A0ABW0S4X8_9BURK</name>
<sequence length="153" mass="16115">MSTRPHIHQHGLSLVELLLGLAITALIMLPLLPMLQTAYAADGAVSDQAVLERDADFALNRIAARIRITDPANLVAGKATSEWLKPAVYSVSNGSLIEQVGGVNYVLADSVKTFSLDAPVVTSNEPLLIVTLALARGNASTSASIAVRMESLP</sequence>
<keyword evidence="2" id="KW-1185">Reference proteome</keyword>